<dbReference type="Proteomes" id="UP000501452">
    <property type="component" value="Chromosome"/>
</dbReference>
<evidence type="ECO:0000313" key="2">
    <source>
        <dbReference type="Proteomes" id="UP000501452"/>
    </source>
</evidence>
<accession>A0A6G8Q7U6</accession>
<dbReference type="EMBL" id="CP045119">
    <property type="protein sequence ID" value="QIN82523.1"/>
    <property type="molecule type" value="Genomic_DNA"/>
</dbReference>
<dbReference type="RefSeq" id="WP_166174944.1">
    <property type="nucleotide sequence ID" value="NZ_CP045119.1"/>
</dbReference>
<reference evidence="1 2" key="1">
    <citation type="submission" date="2019-10" db="EMBL/GenBank/DDBJ databases">
        <title>Rubrobacter sp nov SCSIO 52090 isolated from a deep-sea sediment in the South China Sea.</title>
        <authorList>
            <person name="Chen R.W."/>
        </authorList>
    </citation>
    <scope>NUCLEOTIDE SEQUENCE [LARGE SCALE GENOMIC DNA]</scope>
    <source>
        <strain evidence="1 2">SCSIO 52909</strain>
    </source>
</reference>
<protein>
    <submittedName>
        <fullName evidence="1">Uncharacterized protein</fullName>
    </submittedName>
</protein>
<dbReference type="KEGG" id="rub:GBA63_07625"/>
<name>A0A6G8Q7U6_9ACTN</name>
<proteinExistence type="predicted"/>
<organism evidence="1 2">
    <name type="scientific">Rubrobacter tropicus</name>
    <dbReference type="NCBI Taxonomy" id="2653851"/>
    <lineage>
        <taxon>Bacteria</taxon>
        <taxon>Bacillati</taxon>
        <taxon>Actinomycetota</taxon>
        <taxon>Rubrobacteria</taxon>
        <taxon>Rubrobacterales</taxon>
        <taxon>Rubrobacteraceae</taxon>
        <taxon>Rubrobacter</taxon>
    </lineage>
</organism>
<gene>
    <name evidence="1" type="ORF">GBA63_07625</name>
</gene>
<dbReference type="AlphaFoldDB" id="A0A6G8Q7U6"/>
<keyword evidence="2" id="KW-1185">Reference proteome</keyword>
<evidence type="ECO:0000313" key="1">
    <source>
        <dbReference type="EMBL" id="QIN82523.1"/>
    </source>
</evidence>
<sequence>MAERLNELLADKATLLVTENFTGIGAEWWWERRMGGGIEICQELDPKTMSKEVSGKTGRDTPEVRRAIADGLGLEDDEPVVLTFEISGEVTVADAARMLQERSATPEGLATALYAEVEETLKSG</sequence>